<name>A0ACA9JXP1_9GLOM</name>
<accession>A0ACA9JXP1</accession>
<sequence length="434" mass="50858">QLNSPSNDIINRTQNPQRKNEEKGREFVFISFESKTHIEQHDKPKNGNREATLENKKVNGIEELPSDPITDFFKIIDGYAKIQVLIKKAKESRQKDSRLVAWDFFCEDLRPVTFESMYQNDKDCKKMDLNYDEKYIGEASLHMEKHELPSAQRFLKVEMEDVYQFLSSRPSSPTLNIFEPMGVDETMPSFIPQLEKDRKPSILQRLGRKDSTFPTPANSDKCDADLTDPWALPSADAEYDYDREDKKSSIIVKEPDLMTIILNENSEETKEGLQDELKMVECQSSKEYCNSSSTTPNSILDLCNRVLDSPHLTRAESNRQEKIQKRKNKYKKPQLHDRRKVENDMRKKEHHIMISENRNKKIIPDDNDRSKKEALRARELNLKENNHDEFKDDDIIFRKERRQSPRATDRHNKESPGEIKKDFNVGTTFLKLQE</sequence>
<keyword evidence="2" id="KW-1185">Reference proteome</keyword>
<comment type="caution">
    <text evidence="1">The sequence shown here is derived from an EMBL/GenBank/DDBJ whole genome shotgun (WGS) entry which is preliminary data.</text>
</comment>
<evidence type="ECO:0000313" key="2">
    <source>
        <dbReference type="Proteomes" id="UP000789525"/>
    </source>
</evidence>
<feature type="non-terminal residue" evidence="1">
    <location>
        <position position="1"/>
    </location>
</feature>
<reference evidence="1" key="1">
    <citation type="submission" date="2021-06" db="EMBL/GenBank/DDBJ databases">
        <authorList>
            <person name="Kallberg Y."/>
            <person name="Tangrot J."/>
            <person name="Rosling A."/>
        </authorList>
    </citation>
    <scope>NUCLEOTIDE SEQUENCE</scope>
    <source>
        <strain evidence="1">CL356</strain>
    </source>
</reference>
<gene>
    <name evidence="1" type="ORF">ACOLOM_LOCUS244</name>
</gene>
<dbReference type="EMBL" id="CAJVPT010000240">
    <property type="protein sequence ID" value="CAG8441270.1"/>
    <property type="molecule type" value="Genomic_DNA"/>
</dbReference>
<evidence type="ECO:0000313" key="1">
    <source>
        <dbReference type="EMBL" id="CAG8441270.1"/>
    </source>
</evidence>
<protein>
    <submittedName>
        <fullName evidence="1">11893_t:CDS:1</fullName>
    </submittedName>
</protein>
<dbReference type="Proteomes" id="UP000789525">
    <property type="component" value="Unassembled WGS sequence"/>
</dbReference>
<organism evidence="1 2">
    <name type="scientific">Acaulospora colombiana</name>
    <dbReference type="NCBI Taxonomy" id="27376"/>
    <lineage>
        <taxon>Eukaryota</taxon>
        <taxon>Fungi</taxon>
        <taxon>Fungi incertae sedis</taxon>
        <taxon>Mucoromycota</taxon>
        <taxon>Glomeromycotina</taxon>
        <taxon>Glomeromycetes</taxon>
        <taxon>Diversisporales</taxon>
        <taxon>Acaulosporaceae</taxon>
        <taxon>Acaulospora</taxon>
    </lineage>
</organism>
<proteinExistence type="predicted"/>